<evidence type="ECO:0000256" key="1">
    <source>
        <dbReference type="SAM" id="MobiDB-lite"/>
    </source>
</evidence>
<accession>A0ABT9TMZ0</accession>
<sequence length="90" mass="10003">MKRRSNYSNIHQANIQRSFPMAETAETGSHCPQSGVWATITGARRSIYRGEIMPPAFNRPAKWVLETVGGPDHSNGSFATLVIDDTRNSR</sequence>
<name>A0ABT9TMZ0_PAENI</name>
<evidence type="ECO:0000313" key="2">
    <source>
        <dbReference type="EMBL" id="MDQ0103039.1"/>
    </source>
</evidence>
<organism evidence="2 3">
    <name type="scientific">Paenarthrobacter nicotinovorans</name>
    <name type="common">Arthrobacter nicotinovorans</name>
    <dbReference type="NCBI Taxonomy" id="29320"/>
    <lineage>
        <taxon>Bacteria</taxon>
        <taxon>Bacillati</taxon>
        <taxon>Actinomycetota</taxon>
        <taxon>Actinomycetes</taxon>
        <taxon>Micrococcales</taxon>
        <taxon>Micrococcaceae</taxon>
        <taxon>Paenarthrobacter</taxon>
    </lineage>
</organism>
<evidence type="ECO:0000313" key="3">
    <source>
        <dbReference type="Proteomes" id="UP001244563"/>
    </source>
</evidence>
<feature type="region of interest" description="Disordered" evidence="1">
    <location>
        <begin position="1"/>
        <end position="31"/>
    </location>
</feature>
<reference evidence="2 3" key="1">
    <citation type="submission" date="2023-07" db="EMBL/GenBank/DDBJ databases">
        <title>Sorghum-associated microbial communities from plants grown in Nebraska, USA.</title>
        <authorList>
            <person name="Schachtman D."/>
        </authorList>
    </citation>
    <scope>NUCLEOTIDE SEQUENCE [LARGE SCALE GENOMIC DNA]</scope>
    <source>
        <strain evidence="2 3">CC523</strain>
    </source>
</reference>
<comment type="caution">
    <text evidence="2">The sequence shown here is derived from an EMBL/GenBank/DDBJ whole genome shotgun (WGS) entry which is preliminary data.</text>
</comment>
<feature type="compositionally biased region" description="Polar residues" evidence="1">
    <location>
        <begin position="1"/>
        <end position="17"/>
    </location>
</feature>
<keyword evidence="3" id="KW-1185">Reference proteome</keyword>
<proteinExistence type="predicted"/>
<dbReference type="EMBL" id="JAUSSW010000007">
    <property type="protein sequence ID" value="MDQ0103039.1"/>
    <property type="molecule type" value="Genomic_DNA"/>
</dbReference>
<gene>
    <name evidence="2" type="ORF">J2T10_002696</name>
</gene>
<protein>
    <submittedName>
        <fullName evidence="2">Uncharacterized protein</fullName>
    </submittedName>
</protein>
<dbReference type="Proteomes" id="UP001244563">
    <property type="component" value="Unassembled WGS sequence"/>
</dbReference>